<evidence type="ECO:0000313" key="4">
    <source>
        <dbReference type="Proteomes" id="UP000322315"/>
    </source>
</evidence>
<sequence length="68" mass="7887">MNKTTLNAFCIAYGHNYFRLIEANANTPELICKSCRGYFKYENNGIITPYYNKENSEITAQFLHKKTA</sequence>
<dbReference type="AlphaFoldDB" id="A0A5M7B0M5"/>
<reference evidence="2 3" key="2">
    <citation type="submission" date="2019-07" db="EMBL/GenBank/DDBJ databases">
        <title>Algibacter marinivivus sp. nov., isolated from the surface of a marine red alga.</title>
        <authorList>
            <person name="Zhong X."/>
            <person name="Xu W."/>
            <person name="Zhang Y."/>
            <person name="Zhang Q."/>
            <person name="Du Z."/>
        </authorList>
    </citation>
    <scope>NUCLEOTIDE SEQUENCE [LARGE SCALE GENOMIC DNA]</scope>
    <source>
        <strain evidence="2 3">RU-4-M-4</strain>
    </source>
</reference>
<reference evidence="1 4" key="1">
    <citation type="journal article" date="2015" name="Int. J. Syst. Evol. Microbiol.">
        <title>Algibacter amylolyticus sp. nov., isolated from intertidal sediment.</title>
        <authorList>
            <person name="Zhang D.C."/>
            <person name="Wu J."/>
            <person name="Neuner K."/>
            <person name="Yao J."/>
            <person name="Margesin R."/>
        </authorList>
    </citation>
    <scope>NUCLEOTIDE SEQUENCE [LARGE SCALE GENOMIC DNA]</scope>
    <source>
        <strain evidence="1 4">RU-4-M-4</strain>
    </source>
</reference>
<dbReference type="RefSeq" id="WP_144118157.1">
    <property type="nucleotide sequence ID" value="NZ_JACHGE010000012.1"/>
</dbReference>
<reference evidence="1" key="3">
    <citation type="submission" date="2019-09" db="EMBL/GenBank/DDBJ databases">
        <authorList>
            <person name="Zhang D.-C."/>
        </authorList>
    </citation>
    <scope>NUCLEOTIDE SEQUENCE</scope>
    <source>
        <strain evidence="1">RU-4-M-4</strain>
    </source>
</reference>
<dbReference type="Proteomes" id="UP000322315">
    <property type="component" value="Unassembled WGS sequence"/>
</dbReference>
<gene>
    <name evidence="1" type="ORF">F2B50_17145</name>
    <name evidence="2" type="ORF">FPF71_17145</name>
</gene>
<proteinExistence type="predicted"/>
<dbReference type="Proteomes" id="UP000315145">
    <property type="component" value="Unassembled WGS sequence"/>
</dbReference>
<name>A0A5M7B0M5_9FLAO</name>
<keyword evidence="3" id="KW-1185">Reference proteome</keyword>
<accession>A0A5M7B0M5</accession>
<dbReference type="EMBL" id="VMBF01000013">
    <property type="protein sequence ID" value="TSJ71940.1"/>
    <property type="molecule type" value="Genomic_DNA"/>
</dbReference>
<dbReference type="EMBL" id="VWRS01000013">
    <property type="protein sequence ID" value="KAA5820865.1"/>
    <property type="molecule type" value="Genomic_DNA"/>
</dbReference>
<evidence type="ECO:0000313" key="3">
    <source>
        <dbReference type="Proteomes" id="UP000315145"/>
    </source>
</evidence>
<evidence type="ECO:0000313" key="1">
    <source>
        <dbReference type="EMBL" id="KAA5820865.1"/>
    </source>
</evidence>
<dbReference type="OrthoDB" id="1447587at2"/>
<organism evidence="1 4">
    <name type="scientific">Algibacter amylolyticus</name>
    <dbReference type="NCBI Taxonomy" id="1608400"/>
    <lineage>
        <taxon>Bacteria</taxon>
        <taxon>Pseudomonadati</taxon>
        <taxon>Bacteroidota</taxon>
        <taxon>Flavobacteriia</taxon>
        <taxon>Flavobacteriales</taxon>
        <taxon>Flavobacteriaceae</taxon>
        <taxon>Algibacter</taxon>
    </lineage>
</organism>
<protein>
    <submittedName>
        <fullName evidence="1">Uncharacterized protein</fullName>
    </submittedName>
</protein>
<evidence type="ECO:0000313" key="2">
    <source>
        <dbReference type="EMBL" id="TSJ71940.1"/>
    </source>
</evidence>
<comment type="caution">
    <text evidence="1">The sequence shown here is derived from an EMBL/GenBank/DDBJ whole genome shotgun (WGS) entry which is preliminary data.</text>
</comment>